<gene>
    <name evidence="1" type="ORF">M0696_09590</name>
</gene>
<proteinExistence type="predicted"/>
<reference evidence="1" key="1">
    <citation type="submission" date="2022-04" db="EMBL/GenBank/DDBJ databases">
        <title>Complete genome of Bacillus.</title>
        <authorList>
            <person name="Kong X."/>
            <person name="Hou M."/>
        </authorList>
    </citation>
    <scope>NUCLEOTIDE SEQUENCE</scope>
    <source>
        <strain evidence="1">A78.1</strain>
    </source>
</reference>
<dbReference type="Proteomes" id="UP000830837">
    <property type="component" value="Chromosome"/>
</dbReference>
<evidence type="ECO:0000313" key="1">
    <source>
        <dbReference type="EMBL" id="UPV80913.1"/>
    </source>
</evidence>
<accession>A0ACD4A3S8</accession>
<evidence type="ECO:0000313" key="2">
    <source>
        <dbReference type="Proteomes" id="UP000830837"/>
    </source>
</evidence>
<protein>
    <submittedName>
        <fullName evidence="1">Uncharacterized protein</fullName>
    </submittedName>
</protein>
<keyword evidence="2" id="KW-1185">Reference proteome</keyword>
<dbReference type="EMBL" id="CP096590">
    <property type="protein sequence ID" value="UPV80913.1"/>
    <property type="molecule type" value="Genomic_DNA"/>
</dbReference>
<sequence length="70" mass="8423">MYEKENTEREYILVFSFLIVCAAAMVIFEPEILFSQIVLRGFDAFISFVLLANVLFFWRRNKRIAMFQEF</sequence>
<name>A0ACD4A3S8_9BACI</name>
<organism evidence="1 2">
    <name type="scientific">Bacillus rugosus</name>
    <dbReference type="NCBI Taxonomy" id="2715209"/>
    <lineage>
        <taxon>Bacteria</taxon>
        <taxon>Bacillati</taxon>
        <taxon>Bacillota</taxon>
        <taxon>Bacilli</taxon>
        <taxon>Bacillales</taxon>
        <taxon>Bacillaceae</taxon>
        <taxon>Bacillus</taxon>
    </lineage>
</organism>